<dbReference type="EMBL" id="BONY01000030">
    <property type="protein sequence ID" value="GIH06833.1"/>
    <property type="molecule type" value="Genomic_DNA"/>
</dbReference>
<name>A0A8J3QBX1_9ACTN</name>
<keyword evidence="1" id="KW-0732">Signal</keyword>
<keyword evidence="3" id="KW-1185">Reference proteome</keyword>
<accession>A0A8J3QBX1</accession>
<gene>
    <name evidence="2" type="ORF">Rhe02_49000</name>
</gene>
<dbReference type="RefSeq" id="WP_203910641.1">
    <property type="nucleotide sequence ID" value="NZ_BONY01000030.1"/>
</dbReference>
<dbReference type="PROSITE" id="PS51257">
    <property type="entry name" value="PROKAR_LIPOPROTEIN"/>
    <property type="match status" value="1"/>
</dbReference>
<evidence type="ECO:0000256" key="1">
    <source>
        <dbReference type="SAM" id="SignalP"/>
    </source>
</evidence>
<dbReference type="AlphaFoldDB" id="A0A8J3QBX1"/>
<feature type="chain" id="PRO_5038723035" description="Lipoprotein" evidence="1">
    <location>
        <begin position="23"/>
        <end position="221"/>
    </location>
</feature>
<organism evidence="2 3">
    <name type="scientific">Rhizocola hellebori</name>
    <dbReference type="NCBI Taxonomy" id="1392758"/>
    <lineage>
        <taxon>Bacteria</taxon>
        <taxon>Bacillati</taxon>
        <taxon>Actinomycetota</taxon>
        <taxon>Actinomycetes</taxon>
        <taxon>Micromonosporales</taxon>
        <taxon>Micromonosporaceae</taxon>
        <taxon>Rhizocola</taxon>
    </lineage>
</organism>
<evidence type="ECO:0008006" key="4">
    <source>
        <dbReference type="Google" id="ProtNLM"/>
    </source>
</evidence>
<feature type="signal peptide" evidence="1">
    <location>
        <begin position="1"/>
        <end position="22"/>
    </location>
</feature>
<protein>
    <recommendedName>
        <fullName evidence="4">Lipoprotein</fullName>
    </recommendedName>
</protein>
<dbReference type="Proteomes" id="UP000612899">
    <property type="component" value="Unassembled WGS sequence"/>
</dbReference>
<proteinExistence type="predicted"/>
<comment type="caution">
    <text evidence="2">The sequence shown here is derived from an EMBL/GenBank/DDBJ whole genome shotgun (WGS) entry which is preliminary data.</text>
</comment>
<evidence type="ECO:0000313" key="2">
    <source>
        <dbReference type="EMBL" id="GIH06833.1"/>
    </source>
</evidence>
<evidence type="ECO:0000313" key="3">
    <source>
        <dbReference type="Proteomes" id="UP000612899"/>
    </source>
</evidence>
<sequence>MIRSLWVMVVLAGLAVAACDEAGSGEADQERLRVMQSEPLLSNAIGAPVAVAGFTEGSLPPRRGRVQAKLFEQNANDAPTTAQLKTLDAMKALRDNGWTVYFVACQPPLKPGDPVPPRDLIGPFPSEEWWAFGAYAYKIKDGVSYYAAANGNGRLKGSAAVDLDLRAPSSKEAGSDLFADRPPALAPGASCLEANGLPAQAAKAGVALELDESAGGTGGHR</sequence>
<reference evidence="2" key="1">
    <citation type="submission" date="2021-01" db="EMBL/GenBank/DDBJ databases">
        <title>Whole genome shotgun sequence of Rhizocola hellebori NBRC 109834.</title>
        <authorList>
            <person name="Komaki H."/>
            <person name="Tamura T."/>
        </authorList>
    </citation>
    <scope>NUCLEOTIDE SEQUENCE</scope>
    <source>
        <strain evidence="2">NBRC 109834</strain>
    </source>
</reference>